<reference evidence="1" key="1">
    <citation type="submission" date="2023-07" db="EMBL/GenBank/DDBJ databases">
        <title>Complete genome sequence of Bacillus cereus SRCM126073 isolated from soil.</title>
        <authorList>
            <person name="Yang H.-G."/>
            <person name="Ryu M.-S."/>
            <person name="Ha G.-S."/>
            <person name="Yang H.-J."/>
            <person name="Jeong D.-Y."/>
        </authorList>
    </citation>
    <scope>NUCLEOTIDE SEQUENCE</scope>
    <source>
        <strain evidence="1">SRCM126073</strain>
    </source>
</reference>
<dbReference type="AlphaFoldDB" id="A0AAW7NK08"/>
<proteinExistence type="predicted"/>
<gene>
    <name evidence="1" type="ORF">QYM23_17655</name>
</gene>
<organism evidence="1 2">
    <name type="scientific">Bacillus cereus</name>
    <dbReference type="NCBI Taxonomy" id="1396"/>
    <lineage>
        <taxon>Bacteria</taxon>
        <taxon>Bacillati</taxon>
        <taxon>Bacillota</taxon>
        <taxon>Bacilli</taxon>
        <taxon>Bacillales</taxon>
        <taxon>Bacillaceae</taxon>
        <taxon>Bacillus</taxon>
        <taxon>Bacillus cereus group</taxon>
    </lineage>
</organism>
<sequence>MVTVKEVYMSAKEDKLMSLIVIIDLLLQHGKIKWKDDSGLLMFYMSTNKEKWNRIIINEMRKRGIAA</sequence>
<name>A0AAW7NK08_BACCE</name>
<evidence type="ECO:0000313" key="1">
    <source>
        <dbReference type="EMBL" id="MDN4874645.1"/>
    </source>
</evidence>
<dbReference type="Proteomes" id="UP001175137">
    <property type="component" value="Unassembled WGS sequence"/>
</dbReference>
<dbReference type="RefSeq" id="WP_224980105.1">
    <property type="nucleotide sequence ID" value="NZ_CP023727.1"/>
</dbReference>
<accession>A0AAW7NK08</accession>
<evidence type="ECO:0000313" key="2">
    <source>
        <dbReference type="Proteomes" id="UP001175137"/>
    </source>
</evidence>
<comment type="caution">
    <text evidence="1">The sequence shown here is derived from an EMBL/GenBank/DDBJ whole genome shotgun (WGS) entry which is preliminary data.</text>
</comment>
<dbReference type="EMBL" id="JAUIQW010000001">
    <property type="protein sequence ID" value="MDN4874645.1"/>
    <property type="molecule type" value="Genomic_DNA"/>
</dbReference>
<protein>
    <submittedName>
        <fullName evidence="1">Uncharacterized protein</fullName>
    </submittedName>
</protein>